<gene>
    <name evidence="1" type="ORF">ERS852491_01717</name>
</gene>
<proteinExistence type="predicted"/>
<dbReference type="STRING" id="39482.ERS852491_01717"/>
<accession>A0A174DRF5</accession>
<evidence type="ECO:0000313" key="1">
    <source>
        <dbReference type="EMBL" id="CUO26838.1"/>
    </source>
</evidence>
<sequence length="142" mass="16225">MSAETISVRNFLVTVSQAAYLEQAPMTLHFINCFSSYWRYISRPDKAAPLKQELDMLMLIREVFISIPFFQMLDENLPDIPEDLLIPRNCILAQIWENLEQLSNASQTYTALYFAWNSPHSSLELTGMLPGGSISALYEITI</sequence>
<protein>
    <submittedName>
        <fullName evidence="1">Uncharacterized protein</fullName>
    </submittedName>
</protein>
<organism evidence="1 2">
    <name type="scientific">Faecalicatena contorta</name>
    <dbReference type="NCBI Taxonomy" id="39482"/>
    <lineage>
        <taxon>Bacteria</taxon>
        <taxon>Bacillati</taxon>
        <taxon>Bacillota</taxon>
        <taxon>Clostridia</taxon>
        <taxon>Lachnospirales</taxon>
        <taxon>Lachnospiraceae</taxon>
        <taxon>Faecalicatena</taxon>
    </lineage>
</organism>
<name>A0A174DRF5_9FIRM</name>
<reference evidence="1 2" key="1">
    <citation type="submission" date="2015-09" db="EMBL/GenBank/DDBJ databases">
        <authorList>
            <consortium name="Pathogen Informatics"/>
        </authorList>
    </citation>
    <scope>NUCLEOTIDE SEQUENCE [LARGE SCALE GENOMIC DNA]</scope>
    <source>
        <strain evidence="1 2">2789STDY5834876</strain>
    </source>
</reference>
<dbReference type="Proteomes" id="UP000095544">
    <property type="component" value="Unassembled WGS sequence"/>
</dbReference>
<evidence type="ECO:0000313" key="2">
    <source>
        <dbReference type="Proteomes" id="UP000095544"/>
    </source>
</evidence>
<dbReference type="AlphaFoldDB" id="A0A174DRF5"/>
<dbReference type="RefSeq" id="WP_055152592.1">
    <property type="nucleotide sequence ID" value="NZ_CYZU01000013.1"/>
</dbReference>
<dbReference type="EMBL" id="CYZU01000013">
    <property type="protein sequence ID" value="CUO26838.1"/>
    <property type="molecule type" value="Genomic_DNA"/>
</dbReference>